<reference evidence="2 3" key="1">
    <citation type="journal article" date="2012" name="Nature">
        <title>Repeated polyploidization of Gossypium genomes and the evolution of spinnable cotton fibres.</title>
        <authorList>
            <person name="Paterson A.H."/>
            <person name="Wendel J.F."/>
            <person name="Gundlach H."/>
            <person name="Guo H."/>
            <person name="Jenkins J."/>
            <person name="Jin D."/>
            <person name="Llewellyn D."/>
            <person name="Showmaker K.C."/>
            <person name="Shu S."/>
            <person name="Udall J."/>
            <person name="Yoo M.J."/>
            <person name="Byers R."/>
            <person name="Chen W."/>
            <person name="Doron-Faigenboim A."/>
            <person name="Duke M.V."/>
            <person name="Gong L."/>
            <person name="Grimwood J."/>
            <person name="Grover C."/>
            <person name="Grupp K."/>
            <person name="Hu G."/>
            <person name="Lee T.H."/>
            <person name="Li J."/>
            <person name="Lin L."/>
            <person name="Liu T."/>
            <person name="Marler B.S."/>
            <person name="Page J.T."/>
            <person name="Roberts A.W."/>
            <person name="Romanel E."/>
            <person name="Sanders W.S."/>
            <person name="Szadkowski E."/>
            <person name="Tan X."/>
            <person name="Tang H."/>
            <person name="Xu C."/>
            <person name="Wang J."/>
            <person name="Wang Z."/>
            <person name="Zhang D."/>
            <person name="Zhang L."/>
            <person name="Ashrafi H."/>
            <person name="Bedon F."/>
            <person name="Bowers J.E."/>
            <person name="Brubaker C.L."/>
            <person name="Chee P.W."/>
            <person name="Das S."/>
            <person name="Gingle A.R."/>
            <person name="Haigler C.H."/>
            <person name="Harker D."/>
            <person name="Hoffmann L.V."/>
            <person name="Hovav R."/>
            <person name="Jones D.C."/>
            <person name="Lemke C."/>
            <person name="Mansoor S."/>
            <person name="ur Rahman M."/>
            <person name="Rainville L.N."/>
            <person name="Rambani A."/>
            <person name="Reddy U.K."/>
            <person name="Rong J.K."/>
            <person name="Saranga Y."/>
            <person name="Scheffler B.E."/>
            <person name="Scheffler J.A."/>
            <person name="Stelly D.M."/>
            <person name="Triplett B.A."/>
            <person name="Van Deynze A."/>
            <person name="Vaslin M.F."/>
            <person name="Waghmare V.N."/>
            <person name="Walford S.A."/>
            <person name="Wright R.J."/>
            <person name="Zaki E.A."/>
            <person name="Zhang T."/>
            <person name="Dennis E.S."/>
            <person name="Mayer K.F."/>
            <person name="Peterson D.G."/>
            <person name="Rokhsar D.S."/>
            <person name="Wang X."/>
            <person name="Schmutz J."/>
        </authorList>
    </citation>
    <scope>NUCLEOTIDE SEQUENCE [LARGE SCALE GENOMIC DNA]</scope>
</reference>
<dbReference type="OMA" id="CEWASDE"/>
<dbReference type="STRING" id="29730.A0A0D2TXN1"/>
<feature type="domain" description="N-acetyltransferase" evidence="1">
    <location>
        <begin position="8"/>
        <end position="160"/>
    </location>
</feature>
<organism evidence="2 3">
    <name type="scientific">Gossypium raimondii</name>
    <name type="common">Peruvian cotton</name>
    <name type="synonym">Gossypium klotzschianum subsp. raimondii</name>
    <dbReference type="NCBI Taxonomy" id="29730"/>
    <lineage>
        <taxon>Eukaryota</taxon>
        <taxon>Viridiplantae</taxon>
        <taxon>Streptophyta</taxon>
        <taxon>Embryophyta</taxon>
        <taxon>Tracheophyta</taxon>
        <taxon>Spermatophyta</taxon>
        <taxon>Magnoliopsida</taxon>
        <taxon>eudicotyledons</taxon>
        <taxon>Gunneridae</taxon>
        <taxon>Pentapetalae</taxon>
        <taxon>rosids</taxon>
        <taxon>malvids</taxon>
        <taxon>Malvales</taxon>
        <taxon>Malvaceae</taxon>
        <taxon>Malvoideae</taxon>
        <taxon>Gossypium</taxon>
    </lineage>
</organism>
<dbReference type="AlphaFoldDB" id="A0A0D2TXN1"/>
<dbReference type="PANTHER" id="PTHR46067:SF16">
    <property type="entry name" value="N-ACETYLTRANSFERASE DOMAIN-CONTAINING PROTEIN"/>
    <property type="match status" value="1"/>
</dbReference>
<evidence type="ECO:0000259" key="1">
    <source>
        <dbReference type="PROSITE" id="PS51186"/>
    </source>
</evidence>
<dbReference type="Proteomes" id="UP000032304">
    <property type="component" value="Chromosome 13"/>
</dbReference>
<dbReference type="InterPro" id="IPR016181">
    <property type="entry name" value="Acyl_CoA_acyltransferase"/>
</dbReference>
<sequence length="176" mass="20134">MEVDLSKITLRPFKLEDADDFLLFAGDDQVTNYLRWQTLSSKQEALDHIKDVCIPHPWRRSICIDNCSIGFISIFPFSGEEHRFKANIGYGVAVKYWGHGIATKALKMAVPQFFADFPDVVRLEAFIDAQNLGSQRVVEKTGFQKEGLLRKYAYMKGNLRDMFIYSFLSTDLPANP</sequence>
<gene>
    <name evidence="2" type="ORF">B456_013G122300</name>
</gene>
<keyword evidence="3" id="KW-1185">Reference proteome</keyword>
<evidence type="ECO:0000313" key="2">
    <source>
        <dbReference type="EMBL" id="KJB80178.1"/>
    </source>
</evidence>
<protein>
    <recommendedName>
        <fullName evidence="1">N-acetyltransferase domain-containing protein</fullName>
    </recommendedName>
</protein>
<accession>A0A0D2TXN1</accession>
<dbReference type="KEGG" id="gra:105781819"/>
<dbReference type="Gramene" id="KJB80178">
    <property type="protein sequence ID" value="KJB80178"/>
    <property type="gene ID" value="B456_013G122300"/>
</dbReference>
<dbReference type="GO" id="GO:0016747">
    <property type="term" value="F:acyltransferase activity, transferring groups other than amino-acyl groups"/>
    <property type="evidence" value="ECO:0007669"/>
    <property type="project" value="InterPro"/>
</dbReference>
<proteinExistence type="predicted"/>
<dbReference type="PROSITE" id="PS51186">
    <property type="entry name" value="GNAT"/>
    <property type="match status" value="1"/>
</dbReference>
<evidence type="ECO:0000313" key="3">
    <source>
        <dbReference type="Proteomes" id="UP000032304"/>
    </source>
</evidence>
<dbReference type="Gene3D" id="3.40.630.30">
    <property type="match status" value="1"/>
</dbReference>
<dbReference type="eggNOG" id="ENOG502RRQY">
    <property type="taxonomic scope" value="Eukaryota"/>
</dbReference>
<dbReference type="SUPFAM" id="SSF55729">
    <property type="entry name" value="Acyl-CoA N-acyltransferases (Nat)"/>
    <property type="match status" value="1"/>
</dbReference>
<dbReference type="EMBL" id="CM001752">
    <property type="protein sequence ID" value="KJB80178.1"/>
    <property type="molecule type" value="Genomic_DNA"/>
</dbReference>
<name>A0A0D2TXN1_GOSRA</name>
<dbReference type="PANTHER" id="PTHR46067">
    <property type="entry name" value="ACYL-COA N-ACYLTRANSFERASES (NAT) SUPERFAMILY PROTEIN"/>
    <property type="match status" value="1"/>
</dbReference>
<dbReference type="InterPro" id="IPR000182">
    <property type="entry name" value="GNAT_dom"/>
</dbReference>
<dbReference type="OrthoDB" id="630895at2759"/>
<dbReference type="Pfam" id="PF13302">
    <property type="entry name" value="Acetyltransf_3"/>
    <property type="match status" value="1"/>
</dbReference>